<dbReference type="PANTHER" id="PTHR12126:SF11">
    <property type="entry name" value="NADH DEHYDROGENASE [UBIQUINONE] 1 ALPHA SUBCOMPLEX SUBUNIT 9, MITOCHONDRIAL"/>
    <property type="match status" value="1"/>
</dbReference>
<reference evidence="3 4" key="1">
    <citation type="submission" date="2018-02" db="EMBL/GenBank/DDBJ databases">
        <title>Complete genome of Nitrosopumilus ureaphilus PS0.</title>
        <authorList>
            <person name="Qin W."/>
            <person name="Zheng Y."/>
            <person name="Stahl D.A."/>
        </authorList>
    </citation>
    <scope>NUCLEOTIDE SEQUENCE [LARGE SCALE GENOMIC DNA]</scope>
    <source>
        <strain evidence="3 4">PS0</strain>
    </source>
</reference>
<dbReference type="PANTHER" id="PTHR12126">
    <property type="entry name" value="NADH-UBIQUINONE OXIDOREDUCTASE 39 KDA SUBUNIT-RELATED"/>
    <property type="match status" value="1"/>
</dbReference>
<accession>A0A7D5R1Y1</accession>
<dbReference type="SUPFAM" id="SSF51735">
    <property type="entry name" value="NAD(P)-binding Rossmann-fold domains"/>
    <property type="match status" value="1"/>
</dbReference>
<dbReference type="GO" id="GO:0044877">
    <property type="term" value="F:protein-containing complex binding"/>
    <property type="evidence" value="ECO:0007669"/>
    <property type="project" value="TreeGrafter"/>
</dbReference>
<feature type="transmembrane region" description="Helical" evidence="1">
    <location>
        <begin position="106"/>
        <end position="124"/>
    </location>
</feature>
<dbReference type="Gene3D" id="3.40.50.720">
    <property type="entry name" value="NAD(P)-binding Rossmann-like Domain"/>
    <property type="match status" value="1"/>
</dbReference>
<feature type="domain" description="NAD-dependent epimerase/dehydratase" evidence="2">
    <location>
        <begin position="7"/>
        <end position="199"/>
    </location>
</feature>
<evidence type="ECO:0000313" key="3">
    <source>
        <dbReference type="EMBL" id="QLH05720.1"/>
    </source>
</evidence>
<evidence type="ECO:0000259" key="2">
    <source>
        <dbReference type="Pfam" id="PF01370"/>
    </source>
</evidence>
<dbReference type="OrthoDB" id="213145at2157"/>
<dbReference type="KEGG" id="nue:C5F50_00420"/>
<dbReference type="InterPro" id="IPR036291">
    <property type="entry name" value="NAD(P)-bd_dom_sf"/>
</dbReference>
<sequence length="289" mass="32755">MNKCRKIVVTGASGFISTNLRKYLSEQNIELISISRKNFKQFKNESKIVSKNYDEKNLLKKIKDSYALIHLVGIGKQSVDIDYGLVNTQFTNHIVNLSKKAKIKKIIYLSGLGVSATTSLGYFISKYHSEKIIINSGINYTIFRPSYIVGKDDLLTKHLHKQIKNGLIKIPGSGNYMIQPIHVNDVVKIIFKSITEVKFKNKIFDLVGSDNVTFEEYVKLFSKGTNTIIKKINLEDSYYDAITNPKSDFGVDDLNILIGNFKGNHNKLKKFTGMKFESVVKLLESGRLL</sequence>
<evidence type="ECO:0000256" key="1">
    <source>
        <dbReference type="SAM" id="Phobius"/>
    </source>
</evidence>
<protein>
    <submittedName>
        <fullName evidence="3">Epimerase</fullName>
    </submittedName>
</protein>
<proteinExistence type="predicted"/>
<dbReference type="Proteomes" id="UP000509478">
    <property type="component" value="Chromosome"/>
</dbReference>
<dbReference type="InterPro" id="IPR001509">
    <property type="entry name" value="Epimerase_deHydtase"/>
</dbReference>
<dbReference type="Pfam" id="PF01370">
    <property type="entry name" value="Epimerase"/>
    <property type="match status" value="1"/>
</dbReference>
<dbReference type="RefSeq" id="WP_179371775.1">
    <property type="nucleotide sequence ID" value="NZ_CP026995.1"/>
</dbReference>
<name>A0A7D5R1Y1_9ARCH</name>
<dbReference type="GeneID" id="56066476"/>
<keyword evidence="1" id="KW-0472">Membrane</keyword>
<evidence type="ECO:0000313" key="4">
    <source>
        <dbReference type="Proteomes" id="UP000509478"/>
    </source>
</evidence>
<keyword evidence="1" id="KW-0812">Transmembrane</keyword>
<keyword evidence="4" id="KW-1185">Reference proteome</keyword>
<dbReference type="AlphaFoldDB" id="A0A7D5R1Y1"/>
<gene>
    <name evidence="3" type="ORF">C5F50_00420</name>
</gene>
<dbReference type="InterPro" id="IPR051207">
    <property type="entry name" value="ComplexI_NDUFA9_subunit"/>
</dbReference>
<keyword evidence="1" id="KW-1133">Transmembrane helix</keyword>
<organism evidence="3 4">
    <name type="scientific">Nitrosopumilus ureiphilus</name>
    <dbReference type="NCBI Taxonomy" id="1470067"/>
    <lineage>
        <taxon>Archaea</taxon>
        <taxon>Nitrososphaerota</taxon>
        <taxon>Nitrososphaeria</taxon>
        <taxon>Nitrosopumilales</taxon>
        <taxon>Nitrosopumilaceae</taxon>
        <taxon>Nitrosopumilus</taxon>
    </lineage>
</organism>
<dbReference type="EMBL" id="CP026995">
    <property type="protein sequence ID" value="QLH05720.1"/>
    <property type="molecule type" value="Genomic_DNA"/>
</dbReference>